<dbReference type="Proteomes" id="UP001050691">
    <property type="component" value="Unassembled WGS sequence"/>
</dbReference>
<feature type="compositionally biased region" description="Polar residues" evidence="2">
    <location>
        <begin position="1"/>
        <end position="10"/>
    </location>
</feature>
<comment type="caution">
    <text evidence="3">The sequence shown here is derived from an EMBL/GenBank/DDBJ whole genome shotgun (WGS) entry which is preliminary data.</text>
</comment>
<dbReference type="InterPro" id="IPR038356">
    <property type="entry name" value="Tma16_sf"/>
</dbReference>
<dbReference type="PANTHER" id="PTHR13349">
    <property type="entry name" value="TRANSLATION MACHINERY-ASSOCIATED PROTEIN 16"/>
    <property type="match status" value="1"/>
</dbReference>
<dbReference type="AlphaFoldDB" id="A0AAV5AEZ9"/>
<dbReference type="PANTHER" id="PTHR13349:SF2">
    <property type="entry name" value="TRANSLATION MACHINERY-ASSOCIATED PROTEIN 16"/>
    <property type="match status" value="1"/>
</dbReference>
<protein>
    <recommendedName>
        <fullName evidence="5">Translation machinery-associated protein 16</fullName>
    </recommendedName>
</protein>
<proteinExistence type="inferred from homology"/>
<dbReference type="Gene3D" id="1.20.1440.170">
    <property type="entry name" value="Translation machinery-associated protein 16-like"/>
    <property type="match status" value="1"/>
</dbReference>
<evidence type="ECO:0000256" key="1">
    <source>
        <dbReference type="ARBA" id="ARBA00034127"/>
    </source>
</evidence>
<sequence>MVSPTKSAPKSNHKHTKEKIFHPQSRKAGQLERVQLRKAKLVSAAQKKVKRESAKVDRFVFFYHAIAPEVDALSLEELHTIVRDIWLKRHDEELEQEKTLRRKGRPKSVNQLRLEEIILQEREEYRTGFEVPDLTHAATVKLFRQWGQTGVGYLDILRYIRINSEDLTQVVVSKPGRHESLKNQDAHMSKNVV</sequence>
<evidence type="ECO:0000313" key="4">
    <source>
        <dbReference type="Proteomes" id="UP001050691"/>
    </source>
</evidence>
<keyword evidence="4" id="KW-1185">Reference proteome</keyword>
<reference evidence="3" key="1">
    <citation type="submission" date="2021-10" db="EMBL/GenBank/DDBJ databases">
        <title>De novo Genome Assembly of Clathrus columnatus (Basidiomycota, Fungi) Using Illumina and Nanopore Sequence Data.</title>
        <authorList>
            <person name="Ogiso-Tanaka E."/>
            <person name="Itagaki H."/>
            <person name="Hosoya T."/>
            <person name="Hosaka K."/>
        </authorList>
    </citation>
    <scope>NUCLEOTIDE SEQUENCE</scope>
    <source>
        <strain evidence="3">MO-923</strain>
    </source>
</reference>
<gene>
    <name evidence="3" type="ORF">Clacol_005506</name>
</gene>
<accession>A0AAV5AEZ9</accession>
<evidence type="ECO:0000256" key="2">
    <source>
        <dbReference type="SAM" id="MobiDB-lite"/>
    </source>
</evidence>
<dbReference type="Pfam" id="PF11176">
    <property type="entry name" value="Tma16"/>
    <property type="match status" value="1"/>
</dbReference>
<evidence type="ECO:0000313" key="3">
    <source>
        <dbReference type="EMBL" id="GJJ11274.1"/>
    </source>
</evidence>
<dbReference type="EMBL" id="BPWL01000006">
    <property type="protein sequence ID" value="GJJ11274.1"/>
    <property type="molecule type" value="Genomic_DNA"/>
</dbReference>
<feature type="region of interest" description="Disordered" evidence="2">
    <location>
        <begin position="1"/>
        <end position="26"/>
    </location>
</feature>
<comment type="similarity">
    <text evidence="1">Belongs to the TMA16 family.</text>
</comment>
<organism evidence="3 4">
    <name type="scientific">Clathrus columnatus</name>
    <dbReference type="NCBI Taxonomy" id="1419009"/>
    <lineage>
        <taxon>Eukaryota</taxon>
        <taxon>Fungi</taxon>
        <taxon>Dikarya</taxon>
        <taxon>Basidiomycota</taxon>
        <taxon>Agaricomycotina</taxon>
        <taxon>Agaricomycetes</taxon>
        <taxon>Phallomycetidae</taxon>
        <taxon>Phallales</taxon>
        <taxon>Clathraceae</taxon>
        <taxon>Clathrus</taxon>
    </lineage>
</organism>
<evidence type="ECO:0008006" key="5">
    <source>
        <dbReference type="Google" id="ProtNLM"/>
    </source>
</evidence>
<dbReference type="GO" id="GO:0005634">
    <property type="term" value="C:nucleus"/>
    <property type="evidence" value="ECO:0007669"/>
    <property type="project" value="TreeGrafter"/>
</dbReference>
<name>A0AAV5AEZ9_9AGAM</name>
<dbReference type="InterPro" id="IPR021346">
    <property type="entry name" value="Tma16"/>
</dbReference>